<evidence type="ECO:0000313" key="2">
    <source>
        <dbReference type="Proteomes" id="UP000076798"/>
    </source>
</evidence>
<dbReference type="Proteomes" id="UP000076798">
    <property type="component" value="Unassembled WGS sequence"/>
</dbReference>
<sequence>MILMEGDTVSTYQYLEHLSGLEYLWERQRILCEFVVRSQEMSVLSSPTCHRPHFVISMTTMVPG</sequence>
<gene>
    <name evidence="1" type="ORF">SISSUDRAFT_458101</name>
</gene>
<name>A0A165Y7B7_9AGAM</name>
<proteinExistence type="predicted"/>
<reference evidence="1 2" key="1">
    <citation type="journal article" date="2016" name="Mol. Biol. Evol.">
        <title>Comparative Genomics of Early-Diverging Mushroom-Forming Fungi Provides Insights into the Origins of Lignocellulose Decay Capabilities.</title>
        <authorList>
            <person name="Nagy L.G."/>
            <person name="Riley R."/>
            <person name="Tritt A."/>
            <person name="Adam C."/>
            <person name="Daum C."/>
            <person name="Floudas D."/>
            <person name="Sun H."/>
            <person name="Yadav J.S."/>
            <person name="Pangilinan J."/>
            <person name="Larsson K.H."/>
            <person name="Matsuura K."/>
            <person name="Barry K."/>
            <person name="Labutti K."/>
            <person name="Kuo R."/>
            <person name="Ohm R.A."/>
            <person name="Bhattacharya S.S."/>
            <person name="Shirouzu T."/>
            <person name="Yoshinaga Y."/>
            <person name="Martin F.M."/>
            <person name="Grigoriev I.V."/>
            <person name="Hibbett D.S."/>
        </authorList>
    </citation>
    <scope>NUCLEOTIDE SEQUENCE [LARGE SCALE GENOMIC DNA]</scope>
    <source>
        <strain evidence="1 2">HHB10207 ss-3</strain>
    </source>
</reference>
<dbReference type="AlphaFoldDB" id="A0A165Y7B7"/>
<keyword evidence="2" id="KW-1185">Reference proteome</keyword>
<protein>
    <submittedName>
        <fullName evidence="1">Uncharacterized protein</fullName>
    </submittedName>
</protein>
<evidence type="ECO:0000313" key="1">
    <source>
        <dbReference type="EMBL" id="KZT32954.1"/>
    </source>
</evidence>
<accession>A0A165Y7B7</accession>
<organism evidence="1 2">
    <name type="scientific">Sistotremastrum suecicum HHB10207 ss-3</name>
    <dbReference type="NCBI Taxonomy" id="1314776"/>
    <lineage>
        <taxon>Eukaryota</taxon>
        <taxon>Fungi</taxon>
        <taxon>Dikarya</taxon>
        <taxon>Basidiomycota</taxon>
        <taxon>Agaricomycotina</taxon>
        <taxon>Agaricomycetes</taxon>
        <taxon>Sistotremastrales</taxon>
        <taxon>Sistotremastraceae</taxon>
        <taxon>Sistotremastrum</taxon>
    </lineage>
</organism>
<dbReference type="EMBL" id="KV428280">
    <property type="protein sequence ID" value="KZT32954.1"/>
    <property type="molecule type" value="Genomic_DNA"/>
</dbReference>